<proteinExistence type="predicted"/>
<comment type="caution">
    <text evidence="3">The sequence shown here is derived from an EMBL/GenBank/DDBJ whole genome shotgun (WGS) entry which is preliminary data.</text>
</comment>
<protein>
    <recommendedName>
        <fullName evidence="2">DUF1648 domain-containing protein</fullName>
    </recommendedName>
</protein>
<accession>A0AAX0RZD3</accession>
<sequence length="167" mass="19151">MKNNQPVLKIPKTVYEKLIDIFSLIIIVLNLIYLINEWSTLPDQVPMHFNAKGEADGWGGRAVIWFLPIVSIFLWSILTTLERVPYIFNFPVKVTEQNAERLYKNAQAMSVILKAEIIVFLLYTSWKSVQVSVGREVGLGILELPIFLVVLLGSIAFFRVRLFLKVK</sequence>
<keyword evidence="1" id="KW-0812">Transmembrane</keyword>
<keyword evidence="1" id="KW-0472">Membrane</keyword>
<dbReference type="EMBL" id="NUEQ01000092">
    <property type="protein sequence ID" value="PEJ27900.1"/>
    <property type="molecule type" value="Genomic_DNA"/>
</dbReference>
<gene>
    <name evidence="3" type="ORF">CN689_22740</name>
</gene>
<dbReference type="InterPro" id="IPR012867">
    <property type="entry name" value="DUF1648"/>
</dbReference>
<organism evidence="3 4">
    <name type="scientific">Peribacillus butanolivorans</name>
    <dbReference type="NCBI Taxonomy" id="421767"/>
    <lineage>
        <taxon>Bacteria</taxon>
        <taxon>Bacillati</taxon>
        <taxon>Bacillota</taxon>
        <taxon>Bacilli</taxon>
        <taxon>Bacillales</taxon>
        <taxon>Bacillaceae</taxon>
        <taxon>Peribacillus</taxon>
    </lineage>
</organism>
<evidence type="ECO:0000256" key="1">
    <source>
        <dbReference type="SAM" id="Phobius"/>
    </source>
</evidence>
<evidence type="ECO:0000259" key="2">
    <source>
        <dbReference type="Pfam" id="PF07853"/>
    </source>
</evidence>
<keyword evidence="1" id="KW-1133">Transmembrane helix</keyword>
<dbReference type="RefSeq" id="WP_098177472.1">
    <property type="nucleotide sequence ID" value="NZ_NUEQ01000092.1"/>
</dbReference>
<feature type="transmembrane region" description="Helical" evidence="1">
    <location>
        <begin position="144"/>
        <end position="164"/>
    </location>
</feature>
<evidence type="ECO:0000313" key="3">
    <source>
        <dbReference type="EMBL" id="PEJ27900.1"/>
    </source>
</evidence>
<feature type="transmembrane region" description="Helical" evidence="1">
    <location>
        <begin position="102"/>
        <end position="124"/>
    </location>
</feature>
<name>A0AAX0RZD3_9BACI</name>
<dbReference type="Proteomes" id="UP000220106">
    <property type="component" value="Unassembled WGS sequence"/>
</dbReference>
<feature type="transmembrane region" description="Helical" evidence="1">
    <location>
        <begin position="58"/>
        <end position="81"/>
    </location>
</feature>
<dbReference type="Pfam" id="PF07853">
    <property type="entry name" value="DUF1648"/>
    <property type="match status" value="1"/>
</dbReference>
<evidence type="ECO:0000313" key="4">
    <source>
        <dbReference type="Proteomes" id="UP000220106"/>
    </source>
</evidence>
<feature type="domain" description="DUF1648" evidence="2">
    <location>
        <begin position="25"/>
        <end position="71"/>
    </location>
</feature>
<dbReference type="AlphaFoldDB" id="A0AAX0RZD3"/>
<reference evidence="3 4" key="1">
    <citation type="submission" date="2017-09" db="EMBL/GenBank/DDBJ databases">
        <title>Large-scale bioinformatics analysis of Bacillus genomes uncovers conserved roles of natural products in bacterial physiology.</title>
        <authorList>
            <consortium name="Agbiome Team Llc"/>
            <person name="Bleich R.M."/>
            <person name="Kirk G.J."/>
            <person name="Santa Maria K.C."/>
            <person name="Allen S.E."/>
            <person name="Farag S."/>
            <person name="Shank E.A."/>
            <person name="Bowers A."/>
        </authorList>
    </citation>
    <scope>NUCLEOTIDE SEQUENCE [LARGE SCALE GENOMIC DNA]</scope>
    <source>
        <strain evidence="3 4">AFS003229</strain>
    </source>
</reference>
<feature type="transmembrane region" description="Helical" evidence="1">
    <location>
        <begin position="21"/>
        <end position="38"/>
    </location>
</feature>